<feature type="transmembrane region" description="Helical" evidence="1">
    <location>
        <begin position="256"/>
        <end position="279"/>
    </location>
</feature>
<name>A0A8H6YTN4_9AGAR</name>
<keyword evidence="3" id="KW-1185">Reference proteome</keyword>
<keyword evidence="1" id="KW-0472">Membrane</keyword>
<feature type="transmembrane region" description="Helical" evidence="1">
    <location>
        <begin position="64"/>
        <end position="82"/>
    </location>
</feature>
<protein>
    <submittedName>
        <fullName evidence="2">Vacuolar triacylglycerol lipase</fullName>
    </submittedName>
</protein>
<comment type="caution">
    <text evidence="2">The sequence shown here is derived from an EMBL/GenBank/DDBJ whole genome shotgun (WGS) entry which is preliminary data.</text>
</comment>
<gene>
    <name evidence="2" type="ORF">MSAN_01072200</name>
</gene>
<feature type="transmembrane region" description="Helical" evidence="1">
    <location>
        <begin position="144"/>
        <end position="166"/>
    </location>
</feature>
<evidence type="ECO:0000256" key="1">
    <source>
        <dbReference type="SAM" id="Phobius"/>
    </source>
</evidence>
<dbReference type="AlphaFoldDB" id="A0A8H6YTN4"/>
<feature type="transmembrane region" description="Helical" evidence="1">
    <location>
        <begin position="229"/>
        <end position="250"/>
    </location>
</feature>
<keyword evidence="1" id="KW-1133">Transmembrane helix</keyword>
<sequence>MALTQYPLDKTFIVAAWLEAILYGTVDSQFGPHSYGATGIYFCGFWFSVYINSLGGRVSSHNRIMRGSSVVMFVIATVHVGMNGYRTVVGYTDYANAPGESVAFLGQISSWHNIFKDVLYTIQSLLGDAMAIYRCYIVWQDYRFVILPVAMLVTSTVAGSMVTVLFAKLAPDASIFSHTLTAWIDVFYSMAVAQNIITTSLIALRLWQVETQSKHLRIGGGVILPMLRILMESAALYLFVEILLLSMYTVGYNVQFIVLETVTPIVGITFGMITIRIILRSQRPLQDGEYDGHATVTSVPMRRIAVNITTQLEDDGSEGKMPPV</sequence>
<feature type="transmembrane region" description="Helical" evidence="1">
    <location>
        <begin position="33"/>
        <end position="52"/>
    </location>
</feature>
<dbReference type="EMBL" id="JACAZH010000007">
    <property type="protein sequence ID" value="KAF7364131.1"/>
    <property type="molecule type" value="Genomic_DNA"/>
</dbReference>
<reference evidence="2" key="1">
    <citation type="submission" date="2020-05" db="EMBL/GenBank/DDBJ databases">
        <title>Mycena genomes resolve the evolution of fungal bioluminescence.</title>
        <authorList>
            <person name="Tsai I.J."/>
        </authorList>
    </citation>
    <scope>NUCLEOTIDE SEQUENCE</scope>
    <source>
        <strain evidence="2">160909Yilan</strain>
    </source>
</reference>
<evidence type="ECO:0000313" key="2">
    <source>
        <dbReference type="EMBL" id="KAF7364131.1"/>
    </source>
</evidence>
<proteinExistence type="predicted"/>
<keyword evidence="1" id="KW-0812">Transmembrane</keyword>
<feature type="transmembrane region" description="Helical" evidence="1">
    <location>
        <begin position="186"/>
        <end position="208"/>
    </location>
</feature>
<dbReference type="OrthoDB" id="3354175at2759"/>
<organism evidence="2 3">
    <name type="scientific">Mycena sanguinolenta</name>
    <dbReference type="NCBI Taxonomy" id="230812"/>
    <lineage>
        <taxon>Eukaryota</taxon>
        <taxon>Fungi</taxon>
        <taxon>Dikarya</taxon>
        <taxon>Basidiomycota</taxon>
        <taxon>Agaricomycotina</taxon>
        <taxon>Agaricomycetes</taxon>
        <taxon>Agaricomycetidae</taxon>
        <taxon>Agaricales</taxon>
        <taxon>Marasmiineae</taxon>
        <taxon>Mycenaceae</taxon>
        <taxon>Mycena</taxon>
    </lineage>
</organism>
<dbReference type="Proteomes" id="UP000623467">
    <property type="component" value="Unassembled WGS sequence"/>
</dbReference>
<feature type="transmembrane region" description="Helical" evidence="1">
    <location>
        <begin position="118"/>
        <end position="137"/>
    </location>
</feature>
<evidence type="ECO:0000313" key="3">
    <source>
        <dbReference type="Proteomes" id="UP000623467"/>
    </source>
</evidence>
<accession>A0A8H6YTN4</accession>